<dbReference type="PANTHER" id="PTHR37938">
    <property type="entry name" value="BLL0215 PROTEIN"/>
    <property type="match status" value="1"/>
</dbReference>
<evidence type="ECO:0000313" key="4">
    <source>
        <dbReference type="Proteomes" id="UP000198305"/>
    </source>
</evidence>
<dbReference type="RefSeq" id="WP_089376292.1">
    <property type="nucleotide sequence ID" value="NZ_FZOA01000011.1"/>
</dbReference>
<feature type="transmembrane region" description="Helical" evidence="1">
    <location>
        <begin position="27"/>
        <end position="50"/>
    </location>
</feature>
<evidence type="ECO:0000259" key="2">
    <source>
        <dbReference type="Pfam" id="PF03703"/>
    </source>
</evidence>
<reference evidence="4" key="1">
    <citation type="submission" date="2017-06" db="EMBL/GenBank/DDBJ databases">
        <authorList>
            <person name="Varghese N."/>
            <person name="Submissions S."/>
        </authorList>
    </citation>
    <scope>NUCLEOTIDE SEQUENCE [LARGE SCALE GENOMIC DNA]</scope>
    <source>
        <strain evidence="4">Ca-68</strain>
    </source>
</reference>
<protein>
    <submittedName>
        <fullName evidence="3">PH domain-containing protein</fullName>
    </submittedName>
</protein>
<proteinExistence type="predicted"/>
<keyword evidence="1" id="KW-0472">Membrane</keyword>
<dbReference type="Pfam" id="PF03703">
    <property type="entry name" value="bPH_2"/>
    <property type="match status" value="1"/>
</dbReference>
<accession>A0A239B1H4</accession>
<gene>
    <name evidence="3" type="ORF">SAMN05192560_2232</name>
</gene>
<evidence type="ECO:0000313" key="3">
    <source>
        <dbReference type="EMBL" id="SNS01471.1"/>
    </source>
</evidence>
<dbReference type="AlphaFoldDB" id="A0A239B1H4"/>
<dbReference type="EMBL" id="FZOA01000011">
    <property type="protein sequence ID" value="SNS01471.1"/>
    <property type="molecule type" value="Genomic_DNA"/>
</dbReference>
<dbReference type="Proteomes" id="UP000198305">
    <property type="component" value="Unassembled WGS sequence"/>
</dbReference>
<keyword evidence="1" id="KW-1133">Transmembrane helix</keyword>
<evidence type="ECO:0000256" key="1">
    <source>
        <dbReference type="SAM" id="Phobius"/>
    </source>
</evidence>
<dbReference type="PANTHER" id="PTHR37938:SF1">
    <property type="entry name" value="BLL0215 PROTEIN"/>
    <property type="match status" value="1"/>
</dbReference>
<keyword evidence="1" id="KW-0812">Transmembrane</keyword>
<organism evidence="3 4">
    <name type="scientific">Methylobacillus rhizosphaerae</name>
    <dbReference type="NCBI Taxonomy" id="551994"/>
    <lineage>
        <taxon>Bacteria</taxon>
        <taxon>Pseudomonadati</taxon>
        <taxon>Pseudomonadota</taxon>
        <taxon>Betaproteobacteria</taxon>
        <taxon>Nitrosomonadales</taxon>
        <taxon>Methylophilaceae</taxon>
        <taxon>Methylobacillus</taxon>
    </lineage>
</organism>
<sequence length="136" mass="15828">MSKFIQSQLRKGEQVQYSARVSHWVYFWYYFFGFGLWFFGGPLLWVLAFLKCRANVLIITDERVIAKFGLIRRYVIELPLQRIESIQVHQSVLGRLLGYGTIVISGSGNPMVPFPSIIRPMQFRTSLDNVLHGRRS</sequence>
<feature type="domain" description="YdbS-like PH" evidence="2">
    <location>
        <begin position="55"/>
        <end position="125"/>
    </location>
</feature>
<keyword evidence="4" id="KW-1185">Reference proteome</keyword>
<dbReference type="OrthoDB" id="3378680at2"/>
<name>A0A239B1H4_9PROT</name>
<dbReference type="InterPro" id="IPR005182">
    <property type="entry name" value="YdbS-like_PH"/>
</dbReference>